<dbReference type="AlphaFoldDB" id="A0A2P6Q695"/>
<dbReference type="InterPro" id="IPR017441">
    <property type="entry name" value="Protein_kinase_ATP_BS"/>
</dbReference>
<name>A0A2P6Q695_ROSCH</name>
<evidence type="ECO:0000256" key="9">
    <source>
        <dbReference type="ARBA" id="ARBA00022989"/>
    </source>
</evidence>
<keyword evidence="19" id="KW-1185">Reference proteome</keyword>
<dbReference type="PANTHER" id="PTHR27005:SF468">
    <property type="entry name" value="OS01G0310500 PROTEIN"/>
    <property type="match status" value="1"/>
</dbReference>
<comment type="subcellular location">
    <subcellularLocation>
        <location evidence="1">Membrane</location>
        <topology evidence="1">Single-pass type I membrane protein</topology>
    </subcellularLocation>
</comment>
<dbReference type="Pfam" id="PF00069">
    <property type="entry name" value="Pkinase"/>
    <property type="match status" value="1"/>
</dbReference>
<proteinExistence type="predicted"/>
<keyword evidence="2" id="KW-0723">Serine/threonine-protein kinase</keyword>
<dbReference type="FunFam" id="3.30.200.20:FF:000043">
    <property type="entry name" value="Wall-associated receptor kinase 2"/>
    <property type="match status" value="1"/>
</dbReference>
<keyword evidence="11" id="KW-1015">Disulfide bond</keyword>
<dbReference type="GO" id="GO:0007166">
    <property type="term" value="P:cell surface receptor signaling pathway"/>
    <property type="evidence" value="ECO:0007669"/>
    <property type="project" value="InterPro"/>
</dbReference>
<feature type="binding site" evidence="15">
    <location>
        <position position="412"/>
    </location>
    <ligand>
        <name>ATP</name>
        <dbReference type="ChEBI" id="CHEBI:30616"/>
    </ligand>
</feature>
<evidence type="ECO:0000313" key="19">
    <source>
        <dbReference type="Proteomes" id="UP000238479"/>
    </source>
</evidence>
<protein>
    <recommendedName>
        <fullName evidence="17">Protein kinase domain-containing protein</fullName>
    </recommendedName>
</protein>
<keyword evidence="3 18" id="KW-0808">Transferase</keyword>
<comment type="catalytic activity">
    <reaction evidence="13">
        <text>L-seryl-[protein] + ATP = O-phospho-L-seryl-[protein] + ADP + H(+)</text>
        <dbReference type="Rhea" id="RHEA:17989"/>
        <dbReference type="Rhea" id="RHEA-COMP:9863"/>
        <dbReference type="Rhea" id="RHEA-COMP:11604"/>
        <dbReference type="ChEBI" id="CHEBI:15378"/>
        <dbReference type="ChEBI" id="CHEBI:29999"/>
        <dbReference type="ChEBI" id="CHEBI:30616"/>
        <dbReference type="ChEBI" id="CHEBI:83421"/>
        <dbReference type="ChEBI" id="CHEBI:456216"/>
    </reaction>
</comment>
<keyword evidence="12" id="KW-0325">Glycoprotein</keyword>
<dbReference type="Proteomes" id="UP000238479">
    <property type="component" value="Chromosome 5"/>
</dbReference>
<reference evidence="18 19" key="1">
    <citation type="journal article" date="2018" name="Nat. Genet.">
        <title>The Rosa genome provides new insights in the design of modern roses.</title>
        <authorList>
            <person name="Bendahmane M."/>
        </authorList>
    </citation>
    <scope>NUCLEOTIDE SEQUENCE [LARGE SCALE GENOMIC DNA]</scope>
    <source>
        <strain evidence="19">cv. Old Blush</strain>
    </source>
</reference>
<dbReference type="EMBL" id="PDCK01000043">
    <property type="protein sequence ID" value="PRQ29693.1"/>
    <property type="molecule type" value="Genomic_DNA"/>
</dbReference>
<dbReference type="CDD" id="cd14066">
    <property type="entry name" value="STKc_IRAK"/>
    <property type="match status" value="1"/>
</dbReference>
<feature type="chain" id="PRO_5015132423" description="Protein kinase domain-containing protein" evidence="16">
    <location>
        <begin position="25"/>
        <end position="702"/>
    </location>
</feature>
<dbReference type="GO" id="GO:0030247">
    <property type="term" value="F:polysaccharide binding"/>
    <property type="evidence" value="ECO:0007669"/>
    <property type="project" value="InterPro"/>
</dbReference>
<dbReference type="Gene3D" id="3.30.200.20">
    <property type="entry name" value="Phosphorylase Kinase, domain 1"/>
    <property type="match status" value="1"/>
</dbReference>
<dbReference type="PANTHER" id="PTHR27005">
    <property type="entry name" value="WALL-ASSOCIATED RECEPTOR KINASE-LIKE 21"/>
    <property type="match status" value="1"/>
</dbReference>
<dbReference type="FunFam" id="1.10.510.10:FF:000084">
    <property type="entry name" value="Wall-associated receptor kinase 2"/>
    <property type="match status" value="1"/>
</dbReference>
<feature type="signal peptide" evidence="16">
    <location>
        <begin position="1"/>
        <end position="24"/>
    </location>
</feature>
<comment type="catalytic activity">
    <reaction evidence="14">
        <text>L-threonyl-[protein] + ATP = O-phospho-L-threonyl-[protein] + ADP + H(+)</text>
        <dbReference type="Rhea" id="RHEA:46608"/>
        <dbReference type="Rhea" id="RHEA-COMP:11060"/>
        <dbReference type="Rhea" id="RHEA-COMP:11605"/>
        <dbReference type="ChEBI" id="CHEBI:15378"/>
        <dbReference type="ChEBI" id="CHEBI:30013"/>
        <dbReference type="ChEBI" id="CHEBI:30616"/>
        <dbReference type="ChEBI" id="CHEBI:61977"/>
        <dbReference type="ChEBI" id="CHEBI:456216"/>
    </reaction>
</comment>
<keyword evidence="6 15" id="KW-0547">Nucleotide-binding</keyword>
<evidence type="ECO:0000256" key="3">
    <source>
        <dbReference type="ARBA" id="ARBA00022679"/>
    </source>
</evidence>
<evidence type="ECO:0000256" key="1">
    <source>
        <dbReference type="ARBA" id="ARBA00004479"/>
    </source>
</evidence>
<evidence type="ECO:0000256" key="10">
    <source>
        <dbReference type="ARBA" id="ARBA00023136"/>
    </source>
</evidence>
<evidence type="ECO:0000259" key="17">
    <source>
        <dbReference type="PROSITE" id="PS50011"/>
    </source>
</evidence>
<dbReference type="PROSITE" id="PS50011">
    <property type="entry name" value="PROTEIN_KINASE_DOM"/>
    <property type="match status" value="1"/>
</dbReference>
<sequence length="702" mass="77551">MHVMASHTMLIMQLISLAIVGVLVVTITTETITSAEAAAQSLPGCKTHCGNLMIPYPFGIGDGCYLRPEFNITCDHSTTPPSANFTNYSIRIAHISLAEGELRIMQDVGVECYDTQGRETDYNWPSLQLPPPYTISDTKNKFFDIGCGSVAIFQGDRTHPGPDEDKSTAGYTMVLCDDLLGKVLTNSCNGVGCSQFPIPSGLHNFTIILSPIADNTGTWLTRYPCSYSFIVEVAMFTFSPDTSFDLLNTTSQLPLIVNWGIGDEPCDEKSQNYACKAENSKCVNQSIINGPSGYICQCLPGYEGNPYLEDGCQGVTVGFLVFFIGISWTSWGIKKRNFIKLKERYFKENGGLLLQKQLFHHGGSVETTRIFTAEELEKATNNYHESRVLGEGGYGTVYKGILLDNKVVAIKKSKIAAPAQSDQFVNEVIVLSQINHRNIVRLLGCCLETETPLLIYEFITNGTLYEHIHKKRSLLSLELRMKIAAETAGALAYLHSSTSMPIIHRDVKAMNILLDDNYTAKVADFGASRLIPLGQTELETLVLGTFGYLDPEYLQSNQLTEKSDVYSFGVVLLELITSKVALCTNRCLASIFISAMEEGWLDQILDDNIVNDGNMEMVKLVANLAKRCLSVKGQERPTMKEVAMELEGMRMMAKHPWRKNADFCPEENESLLSSLDANTHVVDIRGDGGSGLLAVQVYNYQV</sequence>
<keyword evidence="8 15" id="KW-0067">ATP-binding</keyword>
<dbReference type="SUPFAM" id="SSF56112">
    <property type="entry name" value="Protein kinase-like (PK-like)"/>
    <property type="match status" value="1"/>
</dbReference>
<evidence type="ECO:0000256" key="14">
    <source>
        <dbReference type="ARBA" id="ARBA00047951"/>
    </source>
</evidence>
<evidence type="ECO:0000256" key="2">
    <source>
        <dbReference type="ARBA" id="ARBA00022527"/>
    </source>
</evidence>
<evidence type="ECO:0000256" key="12">
    <source>
        <dbReference type="ARBA" id="ARBA00023180"/>
    </source>
</evidence>
<evidence type="ECO:0000256" key="5">
    <source>
        <dbReference type="ARBA" id="ARBA00022729"/>
    </source>
</evidence>
<evidence type="ECO:0000256" key="7">
    <source>
        <dbReference type="ARBA" id="ARBA00022777"/>
    </source>
</evidence>
<evidence type="ECO:0000256" key="11">
    <source>
        <dbReference type="ARBA" id="ARBA00023157"/>
    </source>
</evidence>
<evidence type="ECO:0000256" key="13">
    <source>
        <dbReference type="ARBA" id="ARBA00047558"/>
    </source>
</evidence>
<keyword evidence="10" id="KW-0472">Membrane</keyword>
<evidence type="ECO:0000256" key="8">
    <source>
        <dbReference type="ARBA" id="ARBA00022840"/>
    </source>
</evidence>
<evidence type="ECO:0000256" key="16">
    <source>
        <dbReference type="SAM" id="SignalP"/>
    </source>
</evidence>
<keyword evidence="4" id="KW-0812">Transmembrane</keyword>
<evidence type="ECO:0000256" key="4">
    <source>
        <dbReference type="ARBA" id="ARBA00022692"/>
    </source>
</evidence>
<accession>A0A2P6Q695</accession>
<dbReference type="InterPro" id="IPR011009">
    <property type="entry name" value="Kinase-like_dom_sf"/>
</dbReference>
<dbReference type="InterPro" id="IPR008271">
    <property type="entry name" value="Ser/Thr_kinase_AS"/>
</dbReference>
<dbReference type="GO" id="GO:0005886">
    <property type="term" value="C:plasma membrane"/>
    <property type="evidence" value="ECO:0007669"/>
    <property type="project" value="TreeGrafter"/>
</dbReference>
<dbReference type="GO" id="GO:0005524">
    <property type="term" value="F:ATP binding"/>
    <property type="evidence" value="ECO:0007669"/>
    <property type="project" value="UniProtKB-UniRule"/>
</dbReference>
<dbReference type="Gramene" id="PRQ29693">
    <property type="protein sequence ID" value="PRQ29693"/>
    <property type="gene ID" value="RchiOBHm_Chr5g0016561"/>
</dbReference>
<organism evidence="18 19">
    <name type="scientific">Rosa chinensis</name>
    <name type="common">China rose</name>
    <dbReference type="NCBI Taxonomy" id="74649"/>
    <lineage>
        <taxon>Eukaryota</taxon>
        <taxon>Viridiplantae</taxon>
        <taxon>Streptophyta</taxon>
        <taxon>Embryophyta</taxon>
        <taxon>Tracheophyta</taxon>
        <taxon>Spermatophyta</taxon>
        <taxon>Magnoliopsida</taxon>
        <taxon>eudicotyledons</taxon>
        <taxon>Gunneridae</taxon>
        <taxon>Pentapetalae</taxon>
        <taxon>rosids</taxon>
        <taxon>fabids</taxon>
        <taxon>Rosales</taxon>
        <taxon>Rosaceae</taxon>
        <taxon>Rosoideae</taxon>
        <taxon>Rosoideae incertae sedis</taxon>
        <taxon>Rosa</taxon>
    </lineage>
</organism>
<dbReference type="SMART" id="SM00220">
    <property type="entry name" value="S_TKc"/>
    <property type="match status" value="1"/>
</dbReference>
<evidence type="ECO:0000256" key="6">
    <source>
        <dbReference type="ARBA" id="ARBA00022741"/>
    </source>
</evidence>
<keyword evidence="9" id="KW-1133">Transmembrane helix</keyword>
<dbReference type="CDD" id="cd00054">
    <property type="entry name" value="EGF_CA"/>
    <property type="match status" value="1"/>
</dbReference>
<dbReference type="InterPro" id="IPR025287">
    <property type="entry name" value="WAK_GUB"/>
</dbReference>
<evidence type="ECO:0000256" key="15">
    <source>
        <dbReference type="PROSITE-ProRule" id="PRU10141"/>
    </source>
</evidence>
<dbReference type="GO" id="GO:0004674">
    <property type="term" value="F:protein serine/threonine kinase activity"/>
    <property type="evidence" value="ECO:0007669"/>
    <property type="project" value="UniProtKB-KW"/>
</dbReference>
<feature type="domain" description="Protein kinase" evidence="17">
    <location>
        <begin position="383"/>
        <end position="658"/>
    </location>
</feature>
<evidence type="ECO:0000313" key="18">
    <source>
        <dbReference type="EMBL" id="PRQ29693.1"/>
    </source>
</evidence>
<dbReference type="PROSITE" id="PS00107">
    <property type="entry name" value="PROTEIN_KINASE_ATP"/>
    <property type="match status" value="1"/>
</dbReference>
<keyword evidence="5 16" id="KW-0732">Signal</keyword>
<comment type="caution">
    <text evidence="18">The sequence shown here is derived from an EMBL/GenBank/DDBJ whole genome shotgun (WGS) entry which is preliminary data.</text>
</comment>
<keyword evidence="7" id="KW-0418">Kinase</keyword>
<dbReference type="Gene3D" id="1.10.510.10">
    <property type="entry name" value="Transferase(Phosphotransferase) domain 1"/>
    <property type="match status" value="1"/>
</dbReference>
<dbReference type="Pfam" id="PF13947">
    <property type="entry name" value="GUB_WAK_bind"/>
    <property type="match status" value="1"/>
</dbReference>
<dbReference type="InterPro" id="IPR045274">
    <property type="entry name" value="WAK-like"/>
</dbReference>
<dbReference type="InterPro" id="IPR000719">
    <property type="entry name" value="Prot_kinase_dom"/>
</dbReference>
<gene>
    <name evidence="18" type="ORF">RchiOBHm_Chr5g0016561</name>
</gene>
<dbReference type="PROSITE" id="PS00108">
    <property type="entry name" value="PROTEIN_KINASE_ST"/>
    <property type="match status" value="1"/>
</dbReference>
<dbReference type="OMA" id="SMETTRI"/>